<dbReference type="PROSITE" id="PS50022">
    <property type="entry name" value="FA58C_3"/>
    <property type="match status" value="1"/>
</dbReference>
<feature type="region of interest" description="Disordered" evidence="7">
    <location>
        <begin position="1387"/>
        <end position="1406"/>
    </location>
</feature>
<dbReference type="Pfam" id="PF00754">
    <property type="entry name" value="F5_F8_type_C"/>
    <property type="match status" value="1"/>
</dbReference>
<comment type="caution">
    <text evidence="9">The sequence shown here is derived from an EMBL/GenBank/DDBJ whole genome shotgun (WGS) entry which is preliminary data.</text>
</comment>
<gene>
    <name evidence="9" type="ORF">ACJMK2_017204</name>
</gene>
<evidence type="ECO:0000256" key="5">
    <source>
        <dbReference type="ARBA" id="ARBA00023136"/>
    </source>
</evidence>
<proteinExistence type="predicted"/>
<dbReference type="GO" id="GO:0005576">
    <property type="term" value="C:extracellular region"/>
    <property type="evidence" value="ECO:0007669"/>
    <property type="project" value="UniProtKB-SubCell"/>
</dbReference>
<reference evidence="9 10" key="1">
    <citation type="submission" date="2024-11" db="EMBL/GenBank/DDBJ databases">
        <title>Chromosome-level genome assembly of the freshwater bivalve Anodonta woodiana.</title>
        <authorList>
            <person name="Chen X."/>
        </authorList>
    </citation>
    <scope>NUCLEOTIDE SEQUENCE [LARGE SCALE GENOMIC DNA]</scope>
    <source>
        <strain evidence="9">MN2024</strain>
        <tissue evidence="9">Gills</tissue>
    </source>
</reference>
<keyword evidence="6" id="KW-1015">Disulfide bond</keyword>
<dbReference type="GO" id="GO:0012505">
    <property type="term" value="C:endomembrane system"/>
    <property type="evidence" value="ECO:0007669"/>
    <property type="project" value="UniProtKB-SubCell"/>
</dbReference>
<evidence type="ECO:0000313" key="9">
    <source>
        <dbReference type="EMBL" id="KAL3853681.1"/>
    </source>
</evidence>
<dbReference type="PANTHER" id="PTHR46806">
    <property type="entry name" value="F5/8 TYPE C DOMAIN-CONTAINING PROTEIN"/>
    <property type="match status" value="1"/>
</dbReference>
<keyword evidence="4" id="KW-0130">Cell adhesion</keyword>
<evidence type="ECO:0000256" key="3">
    <source>
        <dbReference type="ARBA" id="ARBA00022525"/>
    </source>
</evidence>
<protein>
    <recommendedName>
        <fullName evidence="8">F5/8 type C domain-containing protein</fullName>
    </recommendedName>
</protein>
<evidence type="ECO:0000259" key="8">
    <source>
        <dbReference type="PROSITE" id="PS50022"/>
    </source>
</evidence>
<sequence length="1683" mass="182319">MDLVVHAISYTDDNANNRYSNGGLNGYEEEVPTQQIPFQEQPHHIHRRAVGTMNLTFTIEKVAPYDTLTMIKVGSRVMFRVTVTFPVDSTDFYMELFTPDNTTTVMILCNVQVTIGNNLHITNGTTPTIQYESKDGSVLYDRAMIYFGNVTHTGAGSDNSIVVTYEAVMVSNPSTQNGAEYWVSAGAEYNSESEVWVGQASFTANTVDMTLPSTPNISISGPVNLELGNAAIYTVDMFIPNPMSNIVMTALSPANTSSLMSICAVKLDSYGSNFGCGFDASTVNVNTVADPSGKGNNSGIINLGTMLNKGSRDDAVGNYQPANNRITVKFAAQLYNDLSFLPGIYNLGVAVEIDSVQILVSNYAVTALAQADLSSITAPIVTLTSATTSVNIGDPFVVEIDITVPNTIASQYILEVLAPLSGTDTLYQVCKVYVVSVGKNMPCVDINQTPVYTSRNLPGTIPDKAVINFGFVKWLAMSNDAADNIIKVNAVFKALNHPSNTFLSSALLTFRVLYGDGSVLVSTTKSISINSTTSSLTLVNNTNPSFTMSYGFGTENVPVTATAKVLVQMTTSRSTVYPTMDVEFIMPLGDTSAIFTLCKARLASVGKNIPCMAPEWINSKVAYYSNFSDGINDRAVFGIGDICNMEQVSDSQGDLATFELYLKVNDHPNLTDNTQKWITAGVMYSTTKMWVGQLSLKAQRGVNVYPTTTPGFTVIKNTTLANTPLGMDVHYSLLVKVMPQQSIDFYVEVLSNTTGLDVCKVRVYSVGENFPCLNRSSEQAVQLYHTGGGQKQVALDLDIVTNVGGTDLFSNNGLFDQNAFIVEIVLSLNPAAINTSYTFGITAYYRTDRASPFTDNETVTATNNFSSVNTNLTTASATFEVGEIAGNDSSLNIAKGETKRVLLKVNMTEGVPQQIQVEFSTPPGNTGQIELCAASVVSVGKNIPCLRPSIIHPVYSSRAGSLYTDIATFNLGYVCNYPYDQGVDEANTIEFEAYFRLLTSVTILAGVNINVYATVTVFGTSISVSPITFTVTDTFVDRYMLSTSGEYYNTSLLAVNVNQLVLNMTVGQVITVPITVTVPRNSVAKMEVDVDLPENGTACLTVEDIRLITTGNNIACLENNVTIGKIYTPTYNNTLGNNQRPYGYISLGIVTNMGISHRLGTYVTGDDDVHLEADIRMCDCIIAENLTVFKMSFGAKTAQFVVLHDYNVTLLRDGSEKPDIELVTSVRNDSNSNIVYLECLMQHTNVSSAEGRNTSAFLYLPPYLIPPVSVMISNMTSSVFDTSSPGMVEVQFGMFLFADVASFVLALMTNTTSALPSEISESNTILVSQVGTDFIVRVGTTLSGLSWYPYWTSMPNNRTVSVSVGAGLGCSDNLGMQSGLISDCQISSSLENDPTGPPTSGRVNGPGFWIPQIRSKSFASMRYFQVHFGKLTQVTQIQVQHNTAKPHRASQLTTAFSNDGKGWTVGETITLSTLDETVVVSSPVEARYIRLYITNDTAFQVKPQLGLRFEFFGCYTSTDLPNPLCPAVSPDPTDLYHRSFGVCGGYMFACDLDPKDKYGHQKCVSTTDGNSFRALDESLASLLGCDGGLIRMYGYANNKQSIMASDDLGLTWHTVSQGILTTSKASVLWTAAKNVPFITTLLDQVNPDVSYTIGTWGATYSGMMMFNGVTWNKVLDWSTACCP</sequence>
<evidence type="ECO:0000256" key="4">
    <source>
        <dbReference type="ARBA" id="ARBA00022889"/>
    </source>
</evidence>
<accession>A0ABD3UY72</accession>
<dbReference type="InterPro" id="IPR008979">
    <property type="entry name" value="Galactose-bd-like_sf"/>
</dbReference>
<dbReference type="InterPro" id="IPR050633">
    <property type="entry name" value="Neuropilin_MCO_CoagFactor"/>
</dbReference>
<evidence type="ECO:0000256" key="2">
    <source>
        <dbReference type="ARBA" id="ARBA00004613"/>
    </source>
</evidence>
<dbReference type="Gene3D" id="2.60.120.260">
    <property type="entry name" value="Galactose-binding domain-like"/>
    <property type="match status" value="1"/>
</dbReference>
<evidence type="ECO:0000256" key="7">
    <source>
        <dbReference type="SAM" id="MobiDB-lite"/>
    </source>
</evidence>
<feature type="domain" description="F5/8 type C" evidence="8">
    <location>
        <begin position="1370"/>
        <end position="1514"/>
    </location>
</feature>
<dbReference type="GO" id="GO:0007155">
    <property type="term" value="P:cell adhesion"/>
    <property type="evidence" value="ECO:0007669"/>
    <property type="project" value="UniProtKB-KW"/>
</dbReference>
<dbReference type="SUPFAM" id="SSF49785">
    <property type="entry name" value="Galactose-binding domain-like"/>
    <property type="match status" value="1"/>
</dbReference>
<dbReference type="EMBL" id="JBJQND010000015">
    <property type="protein sequence ID" value="KAL3853681.1"/>
    <property type="molecule type" value="Genomic_DNA"/>
</dbReference>
<keyword evidence="3" id="KW-0964">Secreted</keyword>
<evidence type="ECO:0000256" key="1">
    <source>
        <dbReference type="ARBA" id="ARBA00004184"/>
    </source>
</evidence>
<dbReference type="PANTHER" id="PTHR46806:SF5">
    <property type="entry name" value="F5_8 TYPE C DOMAIN-CONTAINING PROTEIN"/>
    <property type="match status" value="1"/>
</dbReference>
<name>A0ABD3UY72_SINWO</name>
<keyword evidence="10" id="KW-1185">Reference proteome</keyword>
<evidence type="ECO:0000313" key="10">
    <source>
        <dbReference type="Proteomes" id="UP001634394"/>
    </source>
</evidence>
<evidence type="ECO:0000256" key="6">
    <source>
        <dbReference type="ARBA" id="ARBA00023157"/>
    </source>
</evidence>
<comment type="subcellular location">
    <subcellularLocation>
        <location evidence="1">Endomembrane system</location>
        <topology evidence="1">Peripheral membrane protein</topology>
    </subcellularLocation>
    <subcellularLocation>
        <location evidence="2">Secreted</location>
    </subcellularLocation>
</comment>
<organism evidence="9 10">
    <name type="scientific">Sinanodonta woodiana</name>
    <name type="common">Chinese pond mussel</name>
    <name type="synonym">Anodonta woodiana</name>
    <dbReference type="NCBI Taxonomy" id="1069815"/>
    <lineage>
        <taxon>Eukaryota</taxon>
        <taxon>Metazoa</taxon>
        <taxon>Spiralia</taxon>
        <taxon>Lophotrochozoa</taxon>
        <taxon>Mollusca</taxon>
        <taxon>Bivalvia</taxon>
        <taxon>Autobranchia</taxon>
        <taxon>Heteroconchia</taxon>
        <taxon>Palaeoheterodonta</taxon>
        <taxon>Unionida</taxon>
        <taxon>Unionoidea</taxon>
        <taxon>Unionidae</taxon>
        <taxon>Unioninae</taxon>
        <taxon>Sinanodonta</taxon>
    </lineage>
</organism>
<keyword evidence="5" id="KW-0472">Membrane</keyword>
<dbReference type="Proteomes" id="UP001634394">
    <property type="component" value="Unassembled WGS sequence"/>
</dbReference>
<dbReference type="InterPro" id="IPR000421">
    <property type="entry name" value="FA58C"/>
</dbReference>